<evidence type="ECO:0000256" key="6">
    <source>
        <dbReference type="ARBA" id="ARBA00022989"/>
    </source>
</evidence>
<evidence type="ECO:0000313" key="11">
    <source>
        <dbReference type="EMBL" id="CAG9854194.1"/>
    </source>
</evidence>
<evidence type="ECO:0000256" key="8">
    <source>
        <dbReference type="ARBA" id="ARBA00023170"/>
    </source>
</evidence>
<dbReference type="PANTHER" id="PTHR21137:SF35">
    <property type="entry name" value="ODORANT RECEPTOR 19A-RELATED"/>
    <property type="match status" value="1"/>
</dbReference>
<sequence>MSGDRVTFDFRKFFERDFFMLKFLGIYYLTENAKIGQILYSFIVSLPLMVVATMVQIINMFCVEADLRKMAASGYLGASCLMAVIKELFLFKNKKFLLNIQNDMNRSEFQPKDAEGVELVERCLSGYKKTRKVVLIVCSIAVSGCLTMPFLSSTQLLPLSAWYPFDVTYSPVYELIYIHQSVSLIYLAYMNIYIDILVSGFTTFVSLQCALLCHKMESQRNINSVKEFVIHHKWILNFVFNIEKLITEMYFLQFSACTVIFCLSWFLLTMIDVNSFEFVYLFAYQTAIGSLLLIPCWYSSEMERQSQLIPFSVYSLPWRTNTHQFKKDVYFFLLGVQKPIFINIVGLFPLSVDTFTKILRSSFSYYTVLNNMNLKSQANN</sequence>
<keyword evidence="2" id="KW-1003">Cell membrane</keyword>
<evidence type="ECO:0000256" key="10">
    <source>
        <dbReference type="RuleBase" id="RU351113"/>
    </source>
</evidence>
<feature type="transmembrane region" description="Helical" evidence="10">
    <location>
        <begin position="329"/>
        <end position="352"/>
    </location>
</feature>
<dbReference type="EMBL" id="OU900094">
    <property type="protein sequence ID" value="CAG9854194.1"/>
    <property type="molecule type" value="Genomic_DNA"/>
</dbReference>
<proteinExistence type="inferred from homology"/>
<dbReference type="GO" id="GO:0005886">
    <property type="term" value="C:plasma membrane"/>
    <property type="evidence" value="ECO:0007669"/>
    <property type="project" value="UniProtKB-SubCell"/>
</dbReference>
<feature type="transmembrane region" description="Helical" evidence="10">
    <location>
        <begin position="250"/>
        <end position="268"/>
    </location>
</feature>
<keyword evidence="7 10" id="KW-0472">Membrane</keyword>
<evidence type="ECO:0000256" key="3">
    <source>
        <dbReference type="ARBA" id="ARBA00022606"/>
    </source>
</evidence>
<accession>A0A9N9TF68</accession>
<organism evidence="11 12">
    <name type="scientific">Phyllotreta striolata</name>
    <name type="common">Striped flea beetle</name>
    <name type="synonym">Crioceris striolata</name>
    <dbReference type="NCBI Taxonomy" id="444603"/>
    <lineage>
        <taxon>Eukaryota</taxon>
        <taxon>Metazoa</taxon>
        <taxon>Ecdysozoa</taxon>
        <taxon>Arthropoda</taxon>
        <taxon>Hexapoda</taxon>
        <taxon>Insecta</taxon>
        <taxon>Pterygota</taxon>
        <taxon>Neoptera</taxon>
        <taxon>Endopterygota</taxon>
        <taxon>Coleoptera</taxon>
        <taxon>Polyphaga</taxon>
        <taxon>Cucujiformia</taxon>
        <taxon>Chrysomeloidea</taxon>
        <taxon>Chrysomelidae</taxon>
        <taxon>Galerucinae</taxon>
        <taxon>Alticini</taxon>
        <taxon>Phyllotreta</taxon>
    </lineage>
</organism>
<comment type="similarity">
    <text evidence="10">Belongs to the insect chemoreceptor superfamily. Heteromeric odorant receptor channel (TC 1.A.69) family.</text>
</comment>
<keyword evidence="9 10" id="KW-0807">Transducer</keyword>
<evidence type="ECO:0000256" key="5">
    <source>
        <dbReference type="ARBA" id="ARBA00022725"/>
    </source>
</evidence>
<dbReference type="Proteomes" id="UP001153712">
    <property type="component" value="Chromosome 1"/>
</dbReference>
<reference evidence="11" key="1">
    <citation type="submission" date="2022-01" db="EMBL/GenBank/DDBJ databases">
        <authorList>
            <person name="King R."/>
        </authorList>
    </citation>
    <scope>NUCLEOTIDE SEQUENCE</scope>
</reference>
<evidence type="ECO:0000256" key="1">
    <source>
        <dbReference type="ARBA" id="ARBA00004651"/>
    </source>
</evidence>
<dbReference type="GO" id="GO:0007165">
    <property type="term" value="P:signal transduction"/>
    <property type="evidence" value="ECO:0007669"/>
    <property type="project" value="UniProtKB-KW"/>
</dbReference>
<keyword evidence="6 10" id="KW-1133">Transmembrane helix</keyword>
<dbReference type="PANTHER" id="PTHR21137">
    <property type="entry name" value="ODORANT RECEPTOR"/>
    <property type="match status" value="1"/>
</dbReference>
<keyword evidence="4 10" id="KW-0812">Transmembrane</keyword>
<evidence type="ECO:0000313" key="12">
    <source>
        <dbReference type="Proteomes" id="UP001153712"/>
    </source>
</evidence>
<feature type="transmembrane region" description="Helical" evidence="10">
    <location>
        <begin position="133"/>
        <end position="152"/>
    </location>
</feature>
<dbReference type="OrthoDB" id="8196465at2759"/>
<keyword evidence="5 10" id="KW-0552">Olfaction</keyword>
<keyword evidence="3 10" id="KW-0716">Sensory transduction</keyword>
<evidence type="ECO:0000256" key="7">
    <source>
        <dbReference type="ARBA" id="ARBA00023136"/>
    </source>
</evidence>
<gene>
    <name evidence="11" type="ORF">PHYEVI_LOCUS658</name>
</gene>
<evidence type="ECO:0000256" key="2">
    <source>
        <dbReference type="ARBA" id="ARBA00022475"/>
    </source>
</evidence>
<dbReference type="AlphaFoldDB" id="A0A9N9TF68"/>
<feature type="transmembrane region" description="Helical" evidence="10">
    <location>
        <begin position="70"/>
        <end position="91"/>
    </location>
</feature>
<dbReference type="GO" id="GO:0004984">
    <property type="term" value="F:olfactory receptor activity"/>
    <property type="evidence" value="ECO:0007669"/>
    <property type="project" value="InterPro"/>
</dbReference>
<name>A0A9N9TF68_PHYSR</name>
<evidence type="ECO:0000256" key="9">
    <source>
        <dbReference type="ARBA" id="ARBA00023224"/>
    </source>
</evidence>
<dbReference type="GO" id="GO:0005549">
    <property type="term" value="F:odorant binding"/>
    <property type="evidence" value="ECO:0007669"/>
    <property type="project" value="InterPro"/>
</dbReference>
<protein>
    <recommendedName>
        <fullName evidence="10">Odorant receptor</fullName>
    </recommendedName>
</protein>
<dbReference type="Pfam" id="PF02949">
    <property type="entry name" value="7tm_6"/>
    <property type="match status" value="1"/>
</dbReference>
<keyword evidence="8 10" id="KW-0675">Receptor</keyword>
<feature type="transmembrane region" description="Helical" evidence="10">
    <location>
        <begin position="280"/>
        <end position="298"/>
    </location>
</feature>
<dbReference type="InterPro" id="IPR004117">
    <property type="entry name" value="7tm6_olfct_rcpt"/>
</dbReference>
<keyword evidence="12" id="KW-1185">Reference proteome</keyword>
<comment type="subcellular location">
    <subcellularLocation>
        <location evidence="1 10">Cell membrane</location>
        <topology evidence="1 10">Multi-pass membrane protein</topology>
    </subcellularLocation>
</comment>
<evidence type="ECO:0000256" key="4">
    <source>
        <dbReference type="ARBA" id="ARBA00022692"/>
    </source>
</evidence>
<feature type="transmembrane region" description="Helical" evidence="10">
    <location>
        <begin position="38"/>
        <end position="58"/>
    </location>
</feature>
<feature type="transmembrane region" description="Helical" evidence="10">
    <location>
        <begin position="192"/>
        <end position="213"/>
    </location>
</feature>